<dbReference type="Proteomes" id="UP000233534">
    <property type="component" value="Chromosome"/>
</dbReference>
<dbReference type="EMBL" id="NEMB01000003">
    <property type="protein sequence ID" value="PQQ67823.1"/>
    <property type="molecule type" value="Genomic_DNA"/>
</dbReference>
<evidence type="ECO:0000313" key="4">
    <source>
        <dbReference type="Proteomes" id="UP000233534"/>
    </source>
</evidence>
<reference evidence="2 4" key="1">
    <citation type="submission" date="2017-12" db="EMBL/GenBank/DDBJ databases">
        <title>Complete genome sequence of Herbivorax saccincola GGR1, a novel Cellulosome-producing hydrolytic bacterium in a thermophilic biogas plant, established by Illumina and Nanopore MinION sequencing.</title>
        <authorList>
            <person name="Pechtl A."/>
            <person name="Ruckert C."/>
            <person name="Koeck D.E."/>
            <person name="Maus I."/>
            <person name="Winkler A."/>
            <person name="Kalinowski J."/>
            <person name="Puhler A."/>
            <person name="Schwarz W.W."/>
            <person name="Zverlov V.V."/>
            <person name="Schluter A."/>
            <person name="Liebl W."/>
        </authorList>
    </citation>
    <scope>NUCLEOTIDE SEQUENCE [LARGE SCALE GENOMIC DNA]</scope>
    <source>
        <strain evidence="2">GGR1</strain>
        <strain evidence="4">SR1</strain>
    </source>
</reference>
<dbReference type="EMBL" id="CP025197">
    <property type="protein sequence ID" value="AUG57929.1"/>
    <property type="molecule type" value="Genomic_DNA"/>
</dbReference>
<dbReference type="Proteomes" id="UP000239720">
    <property type="component" value="Unassembled WGS sequence"/>
</dbReference>
<dbReference type="InterPro" id="IPR036551">
    <property type="entry name" value="Flavin_trans-like"/>
</dbReference>
<dbReference type="InterPro" id="IPR003382">
    <property type="entry name" value="Flavoprotein"/>
</dbReference>
<dbReference type="NCBIfam" id="TIGR02852">
    <property type="entry name" value="spore_dpaB"/>
    <property type="match status" value="1"/>
</dbReference>
<name>A0A2K9E3H3_9FIRM</name>
<keyword evidence="4" id="KW-1185">Reference proteome</keyword>
<dbReference type="GO" id="GO:0016491">
    <property type="term" value="F:oxidoreductase activity"/>
    <property type="evidence" value="ECO:0007669"/>
    <property type="project" value="UniProtKB-KW"/>
</dbReference>
<dbReference type="SUPFAM" id="SSF52507">
    <property type="entry name" value="Homo-oligomeric flavin-containing Cys decarboxylases, HFCD"/>
    <property type="match status" value="1"/>
</dbReference>
<dbReference type="PIRSF" id="PIRSF001390">
    <property type="entry name" value="Dipicolinate_synth_subunit_B"/>
    <property type="match status" value="1"/>
</dbReference>
<proteinExistence type="predicted"/>
<sequence>MTLMGLKVGFAITGSFCTIDKVIPEIKKIINAGGKVVPIISYSVDKFDTRFGKAESLKKQLREITGEEIINTVVGAEPIGPKSLFDIIVVAPCTGNTLGKIVNGITDTPVTMACKAQLRNQKPVLIAVSTNDALGTNAKNIGLLLNTKNVFFVPFGQDEPKSKSNSMVADFSFIVPTLTEAVRGKQIQPIFIQY</sequence>
<evidence type="ECO:0000313" key="3">
    <source>
        <dbReference type="EMBL" id="PQQ67823.1"/>
    </source>
</evidence>
<reference evidence="3 5" key="2">
    <citation type="journal article" date="2018" name="Syst. Appl. Microbiol.">
        <title>Characterization and high-quality draft genome sequence of Herbivorax saccincola A7, an anaerobic, alkaliphilic, thermophilic, cellulolytic, and xylanolytic bacterium.</title>
        <authorList>
            <person name="Aikawa S."/>
            <person name="Baramee S."/>
            <person name="Sermsathanaswadi J."/>
            <person name="Thianheng P."/>
            <person name="Tachaapaikoon C."/>
            <person name="Shikata A."/>
            <person name="Waeonukul R."/>
            <person name="Pason P."/>
            <person name="Ratanakhanokchai K."/>
            <person name="Kosugi A."/>
        </authorList>
    </citation>
    <scope>NUCLEOTIDE SEQUENCE [LARGE SCALE GENOMIC DNA]</scope>
    <source>
        <strain evidence="3 5">A7</strain>
    </source>
</reference>
<dbReference type="Gene3D" id="3.40.50.1950">
    <property type="entry name" value="Flavin prenyltransferase-like"/>
    <property type="match status" value="1"/>
</dbReference>
<keyword evidence="2" id="KW-0560">Oxidoreductase</keyword>
<dbReference type="KEGG" id="hsc:HVS_10160"/>
<dbReference type="AlphaFoldDB" id="A0A2K9E3H3"/>
<evidence type="ECO:0000313" key="5">
    <source>
        <dbReference type="Proteomes" id="UP000239720"/>
    </source>
</evidence>
<organism evidence="2 4">
    <name type="scientific">Acetivibrio saccincola</name>
    <dbReference type="NCBI Taxonomy" id="1677857"/>
    <lineage>
        <taxon>Bacteria</taxon>
        <taxon>Bacillati</taxon>
        <taxon>Bacillota</taxon>
        <taxon>Clostridia</taxon>
        <taxon>Eubacteriales</taxon>
        <taxon>Oscillospiraceae</taxon>
        <taxon>Acetivibrio</taxon>
    </lineage>
</organism>
<dbReference type="NCBIfam" id="NF006161">
    <property type="entry name" value="PRK08305.1"/>
    <property type="match status" value="1"/>
</dbReference>
<evidence type="ECO:0000259" key="1">
    <source>
        <dbReference type="Pfam" id="PF02441"/>
    </source>
</evidence>
<dbReference type="EC" id="1.3.1.-" evidence="2"/>
<dbReference type="InterPro" id="IPR014214">
    <property type="entry name" value="Dipicolinic_acid_synth_B"/>
</dbReference>
<protein>
    <submittedName>
        <fullName evidence="2">Dipicolinate synthase subunit B</fullName>
        <ecNumber evidence="2">1.3.1.-</ecNumber>
    </submittedName>
</protein>
<feature type="domain" description="Flavoprotein" evidence="1">
    <location>
        <begin position="7"/>
        <end position="167"/>
    </location>
</feature>
<evidence type="ECO:0000313" key="2">
    <source>
        <dbReference type="EMBL" id="AUG57929.1"/>
    </source>
</evidence>
<accession>A0A2K9E3H3</accession>
<dbReference type="Pfam" id="PF02441">
    <property type="entry name" value="Flavoprotein"/>
    <property type="match status" value="1"/>
</dbReference>
<gene>
    <name evidence="2" type="primary">dpaB</name>
    <name evidence="3" type="ORF">B9R14_14395</name>
    <name evidence="2" type="ORF">HVS_10160</name>
</gene>
<dbReference type="RefSeq" id="WP_101301868.1">
    <property type="nucleotide sequence ID" value="NZ_CP025197.1"/>
</dbReference>
<dbReference type="OrthoDB" id="9792688at2"/>